<keyword evidence="3" id="KW-0808">Transferase</keyword>
<evidence type="ECO:0000256" key="9">
    <source>
        <dbReference type="ARBA" id="ARBA00060399"/>
    </source>
</evidence>
<evidence type="ECO:0000256" key="6">
    <source>
        <dbReference type="ARBA" id="ARBA00022989"/>
    </source>
</evidence>
<evidence type="ECO:0000256" key="4">
    <source>
        <dbReference type="ARBA" id="ARBA00022692"/>
    </source>
</evidence>
<feature type="compositionally biased region" description="Basic and acidic residues" evidence="10">
    <location>
        <begin position="174"/>
        <end position="200"/>
    </location>
</feature>
<dbReference type="GeneID" id="115963345"/>
<sequence length="861" mass="96937">MALGKYSRVDNRRSSSSSYCSTVTIVIFVGLCLVGVWMMTSSSVVPVQNVDVPQENKNEVSEPVNKSNEGNTKQFEDNPGDLPEDATKGDSIVNSENSSNSQETQEEKPEEKIEEKIEEKPEEKIEEKIEEKSEENTEEKPEERSEEKPEEKPETNEDNKPDDVSNTETGNGENKTEDGESKKDNEEKNSDGGETKKDGGENGSDGQGNSEEGSGEKKSQSKEVELKSDSNETEKKSENSGEAKDGEKVNVQIEEKVEQNDNKESNENSGEKKENEQPKNQSPNEVYPSGAQTELLNETTTQNGSWSTQATESKNEKEAQTPTEETGYSWKVCNVTAGSDYIPCLDNLQAIRSLRSTKHYEHRERHCPEQAPTCLVSLPEGYKRSIEWPKSREKIWYYNVPHTKLAEIKGHQNWVKVSGEYLTFPGGGTQFKHGALHYIEFIEGAVPDIAWGKRSRVILDVGCGVASFGGFLFDKDVLTMSFAPKDEHEAQVQFALERGIPAISAVMGTKRLPYPSRVFDVVHCARCRVPWHIEGGKLLLELNRVLRPGGFFVWSATPVYQKNAEDAGIWSAMKELTKAMCWETVSISKDTVNKVGAAIYKKPTSNECYEKRSLSEPPICPESDDPNAAWNVPLQACMHKVPVDASERGSQWPEQWPARLEKPPYWLLSSQVGVYGKAAPEDFTADHEHWKRVVTKSYLSGMGIDWSHVRNVMDMRAVYGGFAAALKDLSIWVMNVVTIDSPDTLPIIYERGLFGMYHDWCESFSTYPRSYDLLHADHLFSKVKKRCNLVGVVVEVDRILRPEGKLIVRDDVETINELEKMLKSMQWEVRLTYSKDNEGLLCVQKSQWRPQESETITYAIA</sequence>
<feature type="compositionally biased region" description="Low complexity" evidence="10">
    <location>
        <begin position="94"/>
        <end position="103"/>
    </location>
</feature>
<dbReference type="InParanoid" id="A0A7N2MSD9"/>
<dbReference type="InterPro" id="IPR004159">
    <property type="entry name" value="Put_SAM_MeTrfase"/>
</dbReference>
<dbReference type="InterPro" id="IPR029063">
    <property type="entry name" value="SAM-dependent_MTases_sf"/>
</dbReference>
<evidence type="ECO:0000313" key="12">
    <source>
        <dbReference type="EnsemblPlants" id="QL10p042522:mrna"/>
    </source>
</evidence>
<evidence type="ECO:0000256" key="10">
    <source>
        <dbReference type="SAM" id="MobiDB-lite"/>
    </source>
</evidence>
<feature type="compositionally biased region" description="Basic and acidic residues" evidence="10">
    <location>
        <begin position="214"/>
        <end position="277"/>
    </location>
</feature>
<dbReference type="FunFam" id="3.40.50.150:FF:000084">
    <property type="entry name" value="probable methyltransferase PMT23"/>
    <property type="match status" value="1"/>
</dbReference>
<feature type="compositionally biased region" description="Basic and acidic residues" evidence="10">
    <location>
        <begin position="105"/>
        <end position="163"/>
    </location>
</feature>
<keyword evidence="5" id="KW-0735">Signal-anchor</keyword>
<proteinExistence type="inferred from homology"/>
<evidence type="ECO:0008006" key="14">
    <source>
        <dbReference type="Google" id="ProtNLM"/>
    </source>
</evidence>
<feature type="compositionally biased region" description="Polar residues" evidence="10">
    <location>
        <begin position="164"/>
        <end position="173"/>
    </location>
</feature>
<organism evidence="12 13">
    <name type="scientific">Quercus lobata</name>
    <name type="common">Valley oak</name>
    <dbReference type="NCBI Taxonomy" id="97700"/>
    <lineage>
        <taxon>Eukaryota</taxon>
        <taxon>Viridiplantae</taxon>
        <taxon>Streptophyta</taxon>
        <taxon>Embryophyta</taxon>
        <taxon>Tracheophyta</taxon>
        <taxon>Spermatophyta</taxon>
        <taxon>Magnoliopsida</taxon>
        <taxon>eudicotyledons</taxon>
        <taxon>Gunneridae</taxon>
        <taxon>Pentapetalae</taxon>
        <taxon>rosids</taxon>
        <taxon>fabids</taxon>
        <taxon>Fagales</taxon>
        <taxon>Fagaceae</taxon>
        <taxon>Quercus</taxon>
    </lineage>
</organism>
<dbReference type="FunCoup" id="A0A7N2MSD9">
    <property type="interactions" value="1463"/>
</dbReference>
<evidence type="ECO:0000256" key="5">
    <source>
        <dbReference type="ARBA" id="ARBA00022968"/>
    </source>
</evidence>
<accession>A0A7N2MSD9</accession>
<dbReference type="KEGG" id="qlo:115963345"/>
<dbReference type="Proteomes" id="UP000594261">
    <property type="component" value="Chromosome 10"/>
</dbReference>
<dbReference type="GO" id="GO:0005768">
    <property type="term" value="C:endosome"/>
    <property type="evidence" value="ECO:0007669"/>
    <property type="project" value="TreeGrafter"/>
</dbReference>
<keyword evidence="7 11" id="KW-0472">Membrane</keyword>
<evidence type="ECO:0000313" key="13">
    <source>
        <dbReference type="Proteomes" id="UP000594261"/>
    </source>
</evidence>
<dbReference type="GO" id="GO:0005802">
    <property type="term" value="C:trans-Golgi network"/>
    <property type="evidence" value="ECO:0007669"/>
    <property type="project" value="TreeGrafter"/>
</dbReference>
<feature type="transmembrane region" description="Helical" evidence="11">
    <location>
        <begin position="20"/>
        <end position="39"/>
    </location>
</feature>
<evidence type="ECO:0000256" key="2">
    <source>
        <dbReference type="ARBA" id="ARBA00022603"/>
    </source>
</evidence>
<dbReference type="EnsemblPlants" id="QL10p042522:mrna">
    <property type="protein sequence ID" value="QL10p042522:mrna"/>
    <property type="gene ID" value="QL10p042522"/>
</dbReference>
<dbReference type="RefSeq" id="XP_030938172.1">
    <property type="nucleotide sequence ID" value="XM_031082312.1"/>
</dbReference>
<gene>
    <name evidence="12" type="primary">LOC115963345</name>
</gene>
<evidence type="ECO:0000256" key="7">
    <source>
        <dbReference type="ARBA" id="ARBA00023136"/>
    </source>
</evidence>
<feature type="compositionally biased region" description="Polar residues" evidence="10">
    <location>
        <begin position="64"/>
        <end position="73"/>
    </location>
</feature>
<evidence type="ECO:0000256" key="3">
    <source>
        <dbReference type="ARBA" id="ARBA00022679"/>
    </source>
</evidence>
<dbReference type="OMA" id="VEKTMWR"/>
<name>A0A7N2MSD9_QUELO</name>
<dbReference type="Pfam" id="PF03141">
    <property type="entry name" value="Methyltransf_29"/>
    <property type="match status" value="1"/>
</dbReference>
<evidence type="ECO:0000256" key="8">
    <source>
        <dbReference type="ARBA" id="ARBA00023180"/>
    </source>
</evidence>
<dbReference type="AlphaFoldDB" id="A0A7N2MSD9"/>
<keyword evidence="4 11" id="KW-0812">Transmembrane</keyword>
<reference evidence="12 13" key="1">
    <citation type="journal article" date="2016" name="G3 (Bethesda)">
        <title>First Draft Assembly and Annotation of the Genome of a California Endemic Oak Quercus lobata Nee (Fagaceae).</title>
        <authorList>
            <person name="Sork V.L."/>
            <person name="Fitz-Gibbon S.T."/>
            <person name="Puiu D."/>
            <person name="Crepeau M."/>
            <person name="Gugger P.F."/>
            <person name="Sherman R."/>
            <person name="Stevens K."/>
            <person name="Langley C.H."/>
            <person name="Pellegrini M."/>
            <person name="Salzberg S.L."/>
        </authorList>
    </citation>
    <scope>NUCLEOTIDE SEQUENCE [LARGE SCALE GENOMIC DNA]</scope>
    <source>
        <strain evidence="12 13">cv. SW786</strain>
    </source>
</reference>
<keyword evidence="6 11" id="KW-1133">Transmembrane helix</keyword>
<dbReference type="GO" id="GO:0032259">
    <property type="term" value="P:methylation"/>
    <property type="evidence" value="ECO:0007669"/>
    <property type="project" value="UniProtKB-KW"/>
</dbReference>
<dbReference type="Gene3D" id="3.40.50.150">
    <property type="entry name" value="Vaccinia Virus protein VP39"/>
    <property type="match status" value="1"/>
</dbReference>
<dbReference type="OrthoDB" id="2013972at2759"/>
<reference evidence="12" key="2">
    <citation type="submission" date="2021-01" db="UniProtKB">
        <authorList>
            <consortium name="EnsemblPlants"/>
        </authorList>
    </citation>
    <scope>IDENTIFICATION</scope>
</reference>
<comment type="subcellular location">
    <subcellularLocation>
        <location evidence="9">Endomembrane system</location>
        <topology evidence="9">Single-pass type II membrane protein</topology>
    </subcellularLocation>
</comment>
<evidence type="ECO:0000256" key="1">
    <source>
        <dbReference type="ARBA" id="ARBA00008361"/>
    </source>
</evidence>
<dbReference type="PANTHER" id="PTHR10108">
    <property type="entry name" value="SAM-DEPENDENT METHYLTRANSFERASE"/>
    <property type="match status" value="1"/>
</dbReference>
<feature type="compositionally biased region" description="Polar residues" evidence="10">
    <location>
        <begin position="278"/>
        <end position="312"/>
    </location>
</feature>
<dbReference type="Gramene" id="QL10p042522:mrna">
    <property type="protein sequence ID" value="QL10p042522:mrna"/>
    <property type="gene ID" value="QL10p042522"/>
</dbReference>
<protein>
    <recommendedName>
        <fullName evidence="14">Methyltransferase PMT26</fullName>
    </recommendedName>
</protein>
<dbReference type="GO" id="GO:0008168">
    <property type="term" value="F:methyltransferase activity"/>
    <property type="evidence" value="ECO:0007669"/>
    <property type="project" value="UniProtKB-KW"/>
</dbReference>
<feature type="region of interest" description="Disordered" evidence="10">
    <location>
        <begin position="54"/>
        <end position="325"/>
    </location>
</feature>
<comment type="similarity">
    <text evidence="1">Belongs to the methyltransferase superfamily.</text>
</comment>
<dbReference type="EMBL" id="LRBV02000010">
    <property type="status" value="NOT_ANNOTATED_CDS"/>
    <property type="molecule type" value="Genomic_DNA"/>
</dbReference>
<dbReference type="PANTHER" id="PTHR10108:SF1130">
    <property type="entry name" value="METHYLTRANSFERASE PMT26-RELATED"/>
    <property type="match status" value="1"/>
</dbReference>
<dbReference type="SUPFAM" id="SSF53335">
    <property type="entry name" value="S-adenosyl-L-methionine-dependent methyltransferases"/>
    <property type="match status" value="2"/>
</dbReference>
<keyword evidence="13" id="KW-1185">Reference proteome</keyword>
<evidence type="ECO:0000256" key="11">
    <source>
        <dbReference type="SAM" id="Phobius"/>
    </source>
</evidence>
<keyword evidence="2" id="KW-0489">Methyltransferase</keyword>
<keyword evidence="8" id="KW-0325">Glycoprotein</keyword>
<dbReference type="CDD" id="cd02440">
    <property type="entry name" value="AdoMet_MTases"/>
    <property type="match status" value="1"/>
</dbReference>